<proteinExistence type="predicted"/>
<dbReference type="PANTHER" id="PTHR46114:SF1">
    <property type="entry name" value="ZAD DOMAIN-CONTAINING PROTEIN"/>
    <property type="match status" value="1"/>
</dbReference>
<organism evidence="2 3">
    <name type="scientific">Ooceraea biroi</name>
    <name type="common">Clonal raider ant</name>
    <name type="synonym">Cerapachys biroi</name>
    <dbReference type="NCBI Taxonomy" id="2015173"/>
    <lineage>
        <taxon>Eukaryota</taxon>
        <taxon>Metazoa</taxon>
        <taxon>Ecdysozoa</taxon>
        <taxon>Arthropoda</taxon>
        <taxon>Hexapoda</taxon>
        <taxon>Insecta</taxon>
        <taxon>Pterygota</taxon>
        <taxon>Neoptera</taxon>
        <taxon>Endopterygota</taxon>
        <taxon>Hymenoptera</taxon>
        <taxon>Apocrita</taxon>
        <taxon>Aculeata</taxon>
        <taxon>Formicoidea</taxon>
        <taxon>Formicidae</taxon>
        <taxon>Dorylinae</taxon>
        <taxon>Ooceraea</taxon>
    </lineage>
</organism>
<dbReference type="Proteomes" id="UP000053097">
    <property type="component" value="Unassembled WGS sequence"/>
</dbReference>
<evidence type="ECO:0000313" key="2">
    <source>
        <dbReference type="EMBL" id="EZA48866.1"/>
    </source>
</evidence>
<dbReference type="PANTHER" id="PTHR46114">
    <property type="entry name" value="APPLE DOMAIN-CONTAINING PROTEIN"/>
    <property type="match status" value="1"/>
</dbReference>
<accession>A0A026VZF5</accession>
<dbReference type="OrthoDB" id="7650824at2759"/>
<dbReference type="AlphaFoldDB" id="A0A026VZF5"/>
<dbReference type="OMA" id="ERWNATM"/>
<name>A0A026VZF5_OOCBI</name>
<dbReference type="EMBL" id="KK107569">
    <property type="protein sequence ID" value="EZA48866.1"/>
    <property type="molecule type" value="Genomic_DNA"/>
</dbReference>
<keyword evidence="3" id="KW-1185">Reference proteome</keyword>
<feature type="region of interest" description="Disordered" evidence="1">
    <location>
        <begin position="65"/>
        <end position="85"/>
    </location>
</feature>
<reference evidence="2 3" key="1">
    <citation type="journal article" date="2014" name="Curr. Biol.">
        <title>The genome of the clonal raider ant Cerapachys biroi.</title>
        <authorList>
            <person name="Oxley P.R."/>
            <person name="Ji L."/>
            <person name="Fetter-Pruneda I."/>
            <person name="McKenzie S.K."/>
            <person name="Li C."/>
            <person name="Hu H."/>
            <person name="Zhang G."/>
            <person name="Kronauer D.J."/>
        </authorList>
    </citation>
    <scope>NUCLEOTIDE SEQUENCE [LARGE SCALE GENOMIC DNA]</scope>
</reference>
<evidence type="ECO:0000256" key="1">
    <source>
        <dbReference type="SAM" id="MobiDB-lite"/>
    </source>
</evidence>
<gene>
    <name evidence="2" type="ORF">X777_13141</name>
</gene>
<sequence>MSLKVHFLNSHIDVFPENLGDVSEEQGERFHQDIKEMERRYQGRWRATMLADYCWCLQRDEVNANHKRRSGTRSLQEKKKRYRKS</sequence>
<protein>
    <submittedName>
        <fullName evidence="2">Uncharacterized protein</fullName>
    </submittedName>
</protein>
<evidence type="ECO:0000313" key="3">
    <source>
        <dbReference type="Proteomes" id="UP000053097"/>
    </source>
</evidence>